<dbReference type="GO" id="GO:0015074">
    <property type="term" value="P:DNA integration"/>
    <property type="evidence" value="ECO:0007669"/>
    <property type="project" value="UniProtKB-KW"/>
</dbReference>
<dbReference type="PATRIC" id="fig|1088721.3.peg.2422"/>
<keyword evidence="2" id="KW-0229">DNA integration</keyword>
<comment type="similarity">
    <text evidence="1">Belongs to the 'phage' integrase family.</text>
</comment>
<dbReference type="InterPro" id="IPR013762">
    <property type="entry name" value="Integrase-like_cat_sf"/>
</dbReference>
<accession>G6EDN1</accession>
<dbReference type="OrthoDB" id="7510934at2"/>
<evidence type="ECO:0000256" key="4">
    <source>
        <dbReference type="ARBA" id="ARBA00023172"/>
    </source>
</evidence>
<organism evidence="6 7">
    <name type="scientific">Novosphingobium pentaromativorans US6-1</name>
    <dbReference type="NCBI Taxonomy" id="1088721"/>
    <lineage>
        <taxon>Bacteria</taxon>
        <taxon>Pseudomonadati</taxon>
        <taxon>Pseudomonadota</taxon>
        <taxon>Alphaproteobacteria</taxon>
        <taxon>Sphingomonadales</taxon>
        <taxon>Sphingomonadaceae</taxon>
        <taxon>Novosphingobium</taxon>
    </lineage>
</organism>
<keyword evidence="4" id="KW-0233">DNA recombination</keyword>
<evidence type="ECO:0000256" key="3">
    <source>
        <dbReference type="ARBA" id="ARBA00023125"/>
    </source>
</evidence>
<dbReference type="PROSITE" id="PS51898">
    <property type="entry name" value="TYR_RECOMBINASE"/>
    <property type="match status" value="1"/>
</dbReference>
<evidence type="ECO:0000259" key="5">
    <source>
        <dbReference type="PROSITE" id="PS51898"/>
    </source>
</evidence>
<dbReference type="STRING" id="1088721.JI59_07825"/>
<feature type="domain" description="Tyr recombinase" evidence="5">
    <location>
        <begin position="182"/>
        <end position="352"/>
    </location>
</feature>
<dbReference type="Pfam" id="PF00589">
    <property type="entry name" value="Phage_integrase"/>
    <property type="match status" value="1"/>
</dbReference>
<evidence type="ECO:0000256" key="2">
    <source>
        <dbReference type="ARBA" id="ARBA00022908"/>
    </source>
</evidence>
<proteinExistence type="inferred from homology"/>
<gene>
    <name evidence="6" type="ORF">NSU_2452</name>
</gene>
<dbReference type="eggNOG" id="COG4974">
    <property type="taxonomic scope" value="Bacteria"/>
</dbReference>
<dbReference type="Gene3D" id="1.10.150.130">
    <property type="match status" value="1"/>
</dbReference>
<comment type="caution">
    <text evidence="6">The sequence shown here is derived from an EMBL/GenBank/DDBJ whole genome shotgun (WGS) entry which is preliminary data.</text>
</comment>
<dbReference type="KEGG" id="npn:JI59_07825"/>
<dbReference type="Proteomes" id="UP000004030">
    <property type="component" value="Unassembled WGS sequence"/>
</dbReference>
<evidence type="ECO:0000313" key="6">
    <source>
        <dbReference type="EMBL" id="EHJ60519.1"/>
    </source>
</evidence>
<dbReference type="Gene3D" id="1.10.443.10">
    <property type="entry name" value="Intergrase catalytic core"/>
    <property type="match status" value="1"/>
</dbReference>
<evidence type="ECO:0000256" key="1">
    <source>
        <dbReference type="ARBA" id="ARBA00008857"/>
    </source>
</evidence>
<dbReference type="InterPro" id="IPR010998">
    <property type="entry name" value="Integrase_recombinase_N"/>
</dbReference>
<keyword evidence="7" id="KW-1185">Reference proteome</keyword>
<dbReference type="InterPro" id="IPR050808">
    <property type="entry name" value="Phage_Integrase"/>
</dbReference>
<dbReference type="SUPFAM" id="SSF56349">
    <property type="entry name" value="DNA breaking-rejoining enzymes"/>
    <property type="match status" value="1"/>
</dbReference>
<dbReference type="EMBL" id="AGFM01000037">
    <property type="protein sequence ID" value="EHJ60519.1"/>
    <property type="molecule type" value="Genomic_DNA"/>
</dbReference>
<dbReference type="GO" id="GO:0006310">
    <property type="term" value="P:DNA recombination"/>
    <property type="evidence" value="ECO:0007669"/>
    <property type="project" value="UniProtKB-KW"/>
</dbReference>
<dbReference type="GO" id="GO:0003677">
    <property type="term" value="F:DNA binding"/>
    <property type="evidence" value="ECO:0007669"/>
    <property type="project" value="UniProtKB-KW"/>
</dbReference>
<protein>
    <submittedName>
        <fullName evidence="6">Integrase family protein</fullName>
    </submittedName>
</protein>
<name>G6EDN1_9SPHN</name>
<sequence length="390" mass="44388">MRRRFLPKYVTAFVDRHGKERLRFRRTGFESHYFKSKLGTEEFRQEYRACLDGREVAIPVKVKRSAPGTIDDLVARYCSLPSRLGPTETTQRKIRGILEKFRKEHGHRTVADLEFEHVEAILQRKMERRKVGSRIEGGVEAARKLRKELVRLFDFAVKSRMMDRNPAALADRIKIAPGERSKGYYSWTESDIDQYRECHPLGSRARLAMELMLWTGQRRIDAIHLGPRHVATGRIELSQSKGGKVLGLPVAPQLLEAIVAMPPLPEGAECFLLNELGRPFTNAGFGNWFRDRCDEAGLHKCTAHGLRKAMMRRLADVETSQQGLKSVSGHSRDEEVAIYVRGAEQRRLAAAAIARVSDWEKLPETEKEDALAEAAKLALSAWKMSNLRES</sequence>
<dbReference type="InterPro" id="IPR011010">
    <property type="entry name" value="DNA_brk_join_enz"/>
</dbReference>
<dbReference type="PANTHER" id="PTHR30629">
    <property type="entry name" value="PROPHAGE INTEGRASE"/>
    <property type="match status" value="1"/>
</dbReference>
<dbReference type="InterPro" id="IPR002104">
    <property type="entry name" value="Integrase_catalytic"/>
</dbReference>
<keyword evidence="3" id="KW-0238">DNA-binding</keyword>
<reference evidence="6 7" key="1">
    <citation type="journal article" date="2012" name="J. Bacteriol.">
        <title>Genome sequence of benzo(a)pyrene-degrading bacterium Novosphingobium pentaromativorans US6-1.</title>
        <authorList>
            <person name="Luo Y.R."/>
            <person name="Kang S.G."/>
            <person name="Kim S.J."/>
            <person name="Kim M.R."/>
            <person name="Li N."/>
            <person name="Lee J.H."/>
            <person name="Kwon K.K."/>
        </authorList>
    </citation>
    <scope>NUCLEOTIDE SEQUENCE [LARGE SCALE GENOMIC DNA]</scope>
    <source>
        <strain evidence="6 7">US6-1</strain>
    </source>
</reference>
<dbReference type="AlphaFoldDB" id="G6EDN1"/>
<dbReference type="RefSeq" id="WP_007013367.1">
    <property type="nucleotide sequence ID" value="NZ_AGFM01000037.1"/>
</dbReference>
<evidence type="ECO:0000313" key="7">
    <source>
        <dbReference type="Proteomes" id="UP000004030"/>
    </source>
</evidence>
<dbReference type="PANTHER" id="PTHR30629:SF2">
    <property type="entry name" value="PROPHAGE INTEGRASE INTS-RELATED"/>
    <property type="match status" value="1"/>
</dbReference>